<evidence type="ECO:0000256" key="1">
    <source>
        <dbReference type="SAM" id="MobiDB-lite"/>
    </source>
</evidence>
<gene>
    <name evidence="2" type="ORF">V5799_005749</name>
</gene>
<evidence type="ECO:0000313" key="2">
    <source>
        <dbReference type="EMBL" id="KAK8767468.1"/>
    </source>
</evidence>
<dbReference type="Proteomes" id="UP001321473">
    <property type="component" value="Unassembled WGS sequence"/>
</dbReference>
<comment type="caution">
    <text evidence="2">The sequence shown here is derived from an EMBL/GenBank/DDBJ whole genome shotgun (WGS) entry which is preliminary data.</text>
</comment>
<dbReference type="AlphaFoldDB" id="A0AAQ4DYC8"/>
<feature type="region of interest" description="Disordered" evidence="1">
    <location>
        <begin position="1"/>
        <end position="59"/>
    </location>
</feature>
<protein>
    <submittedName>
        <fullName evidence="2">Uncharacterized protein</fullName>
    </submittedName>
</protein>
<organism evidence="2 3">
    <name type="scientific">Amblyomma americanum</name>
    <name type="common">Lone star tick</name>
    <dbReference type="NCBI Taxonomy" id="6943"/>
    <lineage>
        <taxon>Eukaryota</taxon>
        <taxon>Metazoa</taxon>
        <taxon>Ecdysozoa</taxon>
        <taxon>Arthropoda</taxon>
        <taxon>Chelicerata</taxon>
        <taxon>Arachnida</taxon>
        <taxon>Acari</taxon>
        <taxon>Parasitiformes</taxon>
        <taxon>Ixodida</taxon>
        <taxon>Ixodoidea</taxon>
        <taxon>Ixodidae</taxon>
        <taxon>Amblyomminae</taxon>
        <taxon>Amblyomma</taxon>
    </lineage>
</organism>
<reference evidence="2 3" key="1">
    <citation type="journal article" date="2023" name="Arcadia Sci">
        <title>De novo assembly of a long-read Amblyomma americanum tick genome.</title>
        <authorList>
            <person name="Chou S."/>
            <person name="Poskanzer K.E."/>
            <person name="Rollins M."/>
            <person name="Thuy-Boun P.S."/>
        </authorList>
    </citation>
    <scope>NUCLEOTIDE SEQUENCE [LARGE SCALE GENOMIC DNA]</scope>
    <source>
        <strain evidence="2">F_SG_1</strain>
        <tissue evidence="2">Salivary glands</tissue>
    </source>
</reference>
<dbReference type="EMBL" id="JARKHS020025437">
    <property type="protein sequence ID" value="KAK8767468.1"/>
    <property type="molecule type" value="Genomic_DNA"/>
</dbReference>
<sequence length="76" mass="8041">MRGRSSASQSSSGGTSSRDEHSSGGRWQEPGSSPVYGSAHIDDAPVDRPARDGSSRLANARTVVCIAKYGQMKAMW</sequence>
<feature type="compositionally biased region" description="Basic and acidic residues" evidence="1">
    <location>
        <begin position="40"/>
        <end position="54"/>
    </location>
</feature>
<keyword evidence="3" id="KW-1185">Reference proteome</keyword>
<proteinExistence type="predicted"/>
<feature type="compositionally biased region" description="Low complexity" evidence="1">
    <location>
        <begin position="1"/>
        <end position="16"/>
    </location>
</feature>
<name>A0AAQ4DYC8_AMBAM</name>
<accession>A0AAQ4DYC8</accession>
<evidence type="ECO:0000313" key="3">
    <source>
        <dbReference type="Proteomes" id="UP001321473"/>
    </source>
</evidence>